<reference evidence="2" key="1">
    <citation type="journal article" date="2023" name="Comput. Struct. Biotechnol. J.">
        <title>Discovery of a novel marine Bacteroidetes with a rich repertoire of carbohydrate-active enzymes.</title>
        <authorList>
            <person name="Chen B."/>
            <person name="Liu G."/>
            <person name="Chen Q."/>
            <person name="Wang H."/>
            <person name="Liu L."/>
            <person name="Tang K."/>
        </authorList>
    </citation>
    <scope>NUCLEOTIDE SEQUENCE</scope>
    <source>
        <strain evidence="2">TK19036</strain>
    </source>
</reference>
<evidence type="ECO:0000256" key="1">
    <source>
        <dbReference type="SAM" id="SignalP"/>
    </source>
</evidence>
<keyword evidence="1" id="KW-0732">Signal</keyword>
<feature type="signal peptide" evidence="1">
    <location>
        <begin position="1"/>
        <end position="20"/>
    </location>
</feature>
<protein>
    <submittedName>
        <fullName evidence="2">DUF2911 domain-containing protein</fullName>
    </submittedName>
</protein>
<dbReference type="EMBL" id="CP120682">
    <property type="protein sequence ID" value="WKN37807.1"/>
    <property type="molecule type" value="Genomic_DNA"/>
</dbReference>
<feature type="chain" id="PRO_5041297421" evidence="1">
    <location>
        <begin position="21"/>
        <end position="186"/>
    </location>
</feature>
<name>A0AA49GMZ1_9BACT</name>
<proteinExistence type="predicted"/>
<sequence>MKRALYFTLCLLIVTLTASVAQDFRGLDQSPLDVAYYPDNFAHDRKAGEKAVIKVVYSRPQMKGRTIFGDKVPYGEVWRTGANEATEVKFYEDVTIDGKSLAAGTYALFSIPDEDEWTIIFSSDLDYWGAYSYKEGNDVLRVTAPVTSLDNPVEAFTIQFTESDQQAVMQLAWEKTMARLPITVSK</sequence>
<accession>A0AA49GMZ1</accession>
<reference evidence="2" key="2">
    <citation type="journal article" date="2024" name="Antonie Van Leeuwenhoek">
        <title>Roseihalotalea indica gen. nov., sp. nov., a halophilic Bacteroidetes from mesopelagic Southwest Indian Ocean with higher carbohydrate metabolic potential.</title>
        <authorList>
            <person name="Chen B."/>
            <person name="Zhang M."/>
            <person name="Lin D."/>
            <person name="Ye J."/>
            <person name="Tang K."/>
        </authorList>
    </citation>
    <scope>NUCLEOTIDE SEQUENCE</scope>
    <source>
        <strain evidence="2">TK19036</strain>
    </source>
</reference>
<gene>
    <name evidence="2" type="ORF">K4G66_03675</name>
</gene>
<organism evidence="2">
    <name type="scientific">Roseihalotalea indica</name>
    <dbReference type="NCBI Taxonomy" id="2867963"/>
    <lineage>
        <taxon>Bacteria</taxon>
        <taxon>Pseudomonadati</taxon>
        <taxon>Bacteroidota</taxon>
        <taxon>Cytophagia</taxon>
        <taxon>Cytophagales</taxon>
        <taxon>Catalimonadaceae</taxon>
        <taxon>Roseihalotalea</taxon>
    </lineage>
</organism>
<evidence type="ECO:0000313" key="2">
    <source>
        <dbReference type="EMBL" id="WKN37807.1"/>
    </source>
</evidence>
<dbReference type="AlphaFoldDB" id="A0AA49GMZ1"/>
<dbReference type="Pfam" id="PF11138">
    <property type="entry name" value="DUF2911"/>
    <property type="match status" value="1"/>
</dbReference>
<dbReference type="InterPro" id="IPR021314">
    <property type="entry name" value="DUF2911"/>
</dbReference>